<organism evidence="1 2">
    <name type="scientific">Pavo cristatus</name>
    <name type="common">Indian peafowl</name>
    <name type="synonym">Blue peafowl</name>
    <dbReference type="NCBI Taxonomy" id="9049"/>
    <lineage>
        <taxon>Eukaryota</taxon>
        <taxon>Metazoa</taxon>
        <taxon>Chordata</taxon>
        <taxon>Craniata</taxon>
        <taxon>Vertebrata</taxon>
        <taxon>Euteleostomi</taxon>
        <taxon>Archelosauria</taxon>
        <taxon>Archosauria</taxon>
        <taxon>Dinosauria</taxon>
        <taxon>Saurischia</taxon>
        <taxon>Theropoda</taxon>
        <taxon>Coelurosauria</taxon>
        <taxon>Aves</taxon>
        <taxon>Neognathae</taxon>
        <taxon>Galloanserae</taxon>
        <taxon>Galliformes</taxon>
        <taxon>Phasianidae</taxon>
        <taxon>Phasianinae</taxon>
        <taxon>Pavo</taxon>
    </lineage>
</organism>
<reference evidence="1" key="2">
    <citation type="submission" date="2025-09" db="UniProtKB">
        <authorList>
            <consortium name="Ensembl"/>
        </authorList>
    </citation>
    <scope>IDENTIFICATION</scope>
</reference>
<evidence type="ECO:0000313" key="1">
    <source>
        <dbReference type="Ensembl" id="ENSPSTP00000000557.1"/>
    </source>
</evidence>
<proteinExistence type="predicted"/>
<keyword evidence="2" id="KW-1185">Reference proteome</keyword>
<name>A0A8C9EH59_PAVCR</name>
<sequence>MTTITSLRGHTEVVHPRRTEARDASAFASLFTHFTEDIFGRIDDIMYLCPSCFHG</sequence>
<protein>
    <submittedName>
        <fullName evidence="1">Uncharacterized protein</fullName>
    </submittedName>
</protein>
<dbReference type="AlphaFoldDB" id="A0A8C9EH59"/>
<accession>A0A8C9EH59</accession>
<reference evidence="1" key="1">
    <citation type="submission" date="2025-08" db="UniProtKB">
        <authorList>
            <consortium name="Ensembl"/>
        </authorList>
    </citation>
    <scope>IDENTIFICATION</scope>
</reference>
<dbReference type="Proteomes" id="UP000694428">
    <property type="component" value="Unplaced"/>
</dbReference>
<dbReference type="Ensembl" id="ENSPSTT00000000587.1">
    <property type="protein sequence ID" value="ENSPSTP00000000557.1"/>
    <property type="gene ID" value="ENSPSTG00000000479.1"/>
</dbReference>
<evidence type="ECO:0000313" key="2">
    <source>
        <dbReference type="Proteomes" id="UP000694428"/>
    </source>
</evidence>